<evidence type="ECO:0000313" key="1">
    <source>
        <dbReference type="EMBL" id="GMA86078.1"/>
    </source>
</evidence>
<comment type="caution">
    <text evidence="1">The sequence shown here is derived from an EMBL/GenBank/DDBJ whole genome shotgun (WGS) entry which is preliminary data.</text>
</comment>
<name>A0ABQ6JD11_9ACTN</name>
<proteinExistence type="predicted"/>
<sequence>MLRDVGADLGDRADDLVAGHDREGLRAPVAVHGVDVGVADAGVLDRDEHVVRADLAALDGRGGQGLPGCGGGVGGDAHARWFSLELGFGIVGGNTDPGHRMPRPTVNPR</sequence>
<dbReference type="EMBL" id="BSUZ01000001">
    <property type="protein sequence ID" value="GMA86078.1"/>
    <property type="molecule type" value="Genomic_DNA"/>
</dbReference>
<dbReference type="Proteomes" id="UP001157017">
    <property type="component" value="Unassembled WGS sequence"/>
</dbReference>
<organism evidence="1 2">
    <name type="scientific">Angustibacter aerolatus</name>
    <dbReference type="NCBI Taxonomy" id="1162965"/>
    <lineage>
        <taxon>Bacteria</taxon>
        <taxon>Bacillati</taxon>
        <taxon>Actinomycetota</taxon>
        <taxon>Actinomycetes</taxon>
        <taxon>Kineosporiales</taxon>
        <taxon>Kineosporiaceae</taxon>
    </lineage>
</organism>
<accession>A0ABQ6JD11</accession>
<keyword evidence="2" id="KW-1185">Reference proteome</keyword>
<evidence type="ECO:0000313" key="2">
    <source>
        <dbReference type="Proteomes" id="UP001157017"/>
    </source>
</evidence>
<protein>
    <submittedName>
        <fullName evidence="1">Uncharacterized protein</fullName>
    </submittedName>
</protein>
<reference evidence="2" key="1">
    <citation type="journal article" date="2019" name="Int. J. Syst. Evol. Microbiol.">
        <title>The Global Catalogue of Microorganisms (GCM) 10K type strain sequencing project: providing services to taxonomists for standard genome sequencing and annotation.</title>
        <authorList>
            <consortium name="The Broad Institute Genomics Platform"/>
            <consortium name="The Broad Institute Genome Sequencing Center for Infectious Disease"/>
            <person name="Wu L."/>
            <person name="Ma J."/>
        </authorList>
    </citation>
    <scope>NUCLEOTIDE SEQUENCE [LARGE SCALE GENOMIC DNA]</scope>
    <source>
        <strain evidence="2">NBRC 108730</strain>
    </source>
</reference>
<gene>
    <name evidence="1" type="ORF">GCM10025868_13280</name>
</gene>